<gene>
    <name evidence="8" type="ORF">OO014_04755</name>
</gene>
<dbReference type="InterPro" id="IPR039425">
    <property type="entry name" value="RNA_pol_sigma-70-like"/>
</dbReference>
<evidence type="ECO:0000259" key="6">
    <source>
        <dbReference type="Pfam" id="PF04542"/>
    </source>
</evidence>
<name>A0ABT5GEB9_9MICO</name>
<dbReference type="InterPro" id="IPR014284">
    <property type="entry name" value="RNA_pol_sigma-70_dom"/>
</dbReference>
<dbReference type="RefSeq" id="WP_272461133.1">
    <property type="nucleotide sequence ID" value="NZ_JAPFQL010000012.1"/>
</dbReference>
<dbReference type="InterPro" id="IPR007627">
    <property type="entry name" value="RNA_pol_sigma70_r2"/>
</dbReference>
<reference evidence="8 9" key="1">
    <citation type="submission" date="2022-11" db="EMBL/GenBank/DDBJ databases">
        <title>Anaerobic phenanthrene biodegradation by a DNRA strain PheN6.</title>
        <authorList>
            <person name="Zhang Z."/>
        </authorList>
    </citation>
    <scope>NUCLEOTIDE SEQUENCE [LARGE SCALE GENOMIC DNA]</scope>
    <source>
        <strain evidence="8 9">PheN6</strain>
    </source>
</reference>
<evidence type="ECO:0000256" key="1">
    <source>
        <dbReference type="ARBA" id="ARBA00010641"/>
    </source>
</evidence>
<dbReference type="SUPFAM" id="SSF88946">
    <property type="entry name" value="Sigma2 domain of RNA polymerase sigma factors"/>
    <property type="match status" value="1"/>
</dbReference>
<proteinExistence type="inferred from homology"/>
<evidence type="ECO:0000259" key="7">
    <source>
        <dbReference type="Pfam" id="PF08281"/>
    </source>
</evidence>
<dbReference type="EMBL" id="JAPFQL010000012">
    <property type="protein sequence ID" value="MDC5696559.1"/>
    <property type="molecule type" value="Genomic_DNA"/>
</dbReference>
<dbReference type="Gene3D" id="1.10.10.10">
    <property type="entry name" value="Winged helix-like DNA-binding domain superfamily/Winged helix DNA-binding domain"/>
    <property type="match status" value="1"/>
</dbReference>
<dbReference type="InterPro" id="IPR036388">
    <property type="entry name" value="WH-like_DNA-bd_sf"/>
</dbReference>
<accession>A0ABT5GEB9</accession>
<dbReference type="CDD" id="cd06171">
    <property type="entry name" value="Sigma70_r4"/>
    <property type="match status" value="1"/>
</dbReference>
<keyword evidence="5" id="KW-0804">Transcription</keyword>
<evidence type="ECO:0000313" key="8">
    <source>
        <dbReference type="EMBL" id="MDC5696559.1"/>
    </source>
</evidence>
<feature type="domain" description="RNA polymerase sigma factor 70 region 4 type 2" evidence="7">
    <location>
        <begin position="105"/>
        <end position="156"/>
    </location>
</feature>
<evidence type="ECO:0000256" key="3">
    <source>
        <dbReference type="ARBA" id="ARBA00023082"/>
    </source>
</evidence>
<keyword evidence="3" id="KW-0731">Sigma factor</keyword>
<dbReference type="Gene3D" id="1.10.1740.10">
    <property type="match status" value="1"/>
</dbReference>
<keyword evidence="2" id="KW-0805">Transcription regulation</keyword>
<keyword evidence="9" id="KW-1185">Reference proteome</keyword>
<sequence length="178" mass="19761">MSDTDATARFTVLAREVALPLRRYVARRVDPASVDDVVSDVFLVLWRRLSDVPAEDPLPWTYAVARGCLANRRRSAARHLRLVDRLARSRTKSPSPGEGPGEHADVHAALAGLRELDREIVMLWAWEGLPPKEIAAVTGLTANAVSIRLHRAKKELARRIGKTGPIGGQIPDEERRPR</sequence>
<dbReference type="Proteomes" id="UP001150259">
    <property type="component" value="Unassembled WGS sequence"/>
</dbReference>
<protein>
    <submittedName>
        <fullName evidence="8">Sigma-70 family RNA polymerase sigma factor</fullName>
    </submittedName>
</protein>
<evidence type="ECO:0000256" key="5">
    <source>
        <dbReference type="ARBA" id="ARBA00023163"/>
    </source>
</evidence>
<dbReference type="InterPro" id="IPR013324">
    <property type="entry name" value="RNA_pol_sigma_r3/r4-like"/>
</dbReference>
<dbReference type="Pfam" id="PF04542">
    <property type="entry name" value="Sigma70_r2"/>
    <property type="match status" value="1"/>
</dbReference>
<organism evidence="8 9">
    <name type="scientific">Intrasporangium calvum</name>
    <dbReference type="NCBI Taxonomy" id="53358"/>
    <lineage>
        <taxon>Bacteria</taxon>
        <taxon>Bacillati</taxon>
        <taxon>Actinomycetota</taxon>
        <taxon>Actinomycetes</taxon>
        <taxon>Micrococcales</taxon>
        <taxon>Intrasporangiaceae</taxon>
        <taxon>Intrasporangium</taxon>
    </lineage>
</organism>
<dbReference type="PANTHER" id="PTHR43133">
    <property type="entry name" value="RNA POLYMERASE ECF-TYPE SIGMA FACTO"/>
    <property type="match status" value="1"/>
</dbReference>
<comment type="similarity">
    <text evidence="1">Belongs to the sigma-70 factor family. ECF subfamily.</text>
</comment>
<evidence type="ECO:0000313" key="9">
    <source>
        <dbReference type="Proteomes" id="UP001150259"/>
    </source>
</evidence>
<feature type="domain" description="RNA polymerase sigma-70 region 2" evidence="6">
    <location>
        <begin position="20"/>
        <end position="78"/>
    </location>
</feature>
<evidence type="ECO:0000256" key="2">
    <source>
        <dbReference type="ARBA" id="ARBA00023015"/>
    </source>
</evidence>
<dbReference type="SUPFAM" id="SSF88659">
    <property type="entry name" value="Sigma3 and sigma4 domains of RNA polymerase sigma factors"/>
    <property type="match status" value="1"/>
</dbReference>
<keyword evidence="4" id="KW-0238">DNA-binding</keyword>
<comment type="caution">
    <text evidence="8">The sequence shown here is derived from an EMBL/GenBank/DDBJ whole genome shotgun (WGS) entry which is preliminary data.</text>
</comment>
<evidence type="ECO:0000256" key="4">
    <source>
        <dbReference type="ARBA" id="ARBA00023125"/>
    </source>
</evidence>
<dbReference type="Pfam" id="PF08281">
    <property type="entry name" value="Sigma70_r4_2"/>
    <property type="match status" value="1"/>
</dbReference>
<dbReference type="InterPro" id="IPR013325">
    <property type="entry name" value="RNA_pol_sigma_r2"/>
</dbReference>
<dbReference type="InterPro" id="IPR013249">
    <property type="entry name" value="RNA_pol_sigma70_r4_t2"/>
</dbReference>
<dbReference type="PANTHER" id="PTHR43133:SF8">
    <property type="entry name" value="RNA POLYMERASE SIGMA FACTOR HI_1459-RELATED"/>
    <property type="match status" value="1"/>
</dbReference>
<dbReference type="NCBIfam" id="TIGR02937">
    <property type="entry name" value="sigma70-ECF"/>
    <property type="match status" value="1"/>
</dbReference>